<evidence type="ECO:0000256" key="2">
    <source>
        <dbReference type="ARBA" id="ARBA00022643"/>
    </source>
</evidence>
<reference evidence="4" key="1">
    <citation type="journal article" date="2014" name="Front. Microbiol.">
        <title>High frequency of phylogenetically diverse reductive dehalogenase-homologous genes in deep subseafloor sedimentary metagenomes.</title>
        <authorList>
            <person name="Kawai M."/>
            <person name="Futagami T."/>
            <person name="Toyoda A."/>
            <person name="Takaki Y."/>
            <person name="Nishi S."/>
            <person name="Hori S."/>
            <person name="Arai W."/>
            <person name="Tsubouchi T."/>
            <person name="Morono Y."/>
            <person name="Uchiyama I."/>
            <person name="Ito T."/>
            <person name="Fujiyama A."/>
            <person name="Inagaki F."/>
            <person name="Takami H."/>
        </authorList>
    </citation>
    <scope>NUCLEOTIDE SEQUENCE</scope>
    <source>
        <strain evidence="4">Expedition CK06-06</strain>
    </source>
</reference>
<dbReference type="Pfam" id="PF03358">
    <property type="entry name" value="FMN_red"/>
    <property type="match status" value="1"/>
</dbReference>
<protein>
    <recommendedName>
        <fullName evidence="3">NADPH-dependent FMN reductase-like domain-containing protein</fullName>
    </recommendedName>
</protein>
<organism evidence="4">
    <name type="scientific">marine sediment metagenome</name>
    <dbReference type="NCBI Taxonomy" id="412755"/>
    <lineage>
        <taxon>unclassified sequences</taxon>
        <taxon>metagenomes</taxon>
        <taxon>ecological metagenomes</taxon>
    </lineage>
</organism>
<dbReference type="PANTHER" id="PTHR43278">
    <property type="entry name" value="NAD(P)H-DEPENDENT FMN-CONTAINING OXIDOREDUCTASE YWQN-RELATED"/>
    <property type="match status" value="1"/>
</dbReference>
<dbReference type="InterPro" id="IPR005025">
    <property type="entry name" value="FMN_Rdtase-like_dom"/>
</dbReference>
<evidence type="ECO:0000313" key="4">
    <source>
        <dbReference type="EMBL" id="GAG56353.1"/>
    </source>
</evidence>
<gene>
    <name evidence="4" type="ORF">S01H4_13655</name>
</gene>
<dbReference type="Gene3D" id="3.40.50.360">
    <property type="match status" value="1"/>
</dbReference>
<name>X0Z7I6_9ZZZZ</name>
<dbReference type="InterPro" id="IPR029039">
    <property type="entry name" value="Flavoprotein-like_sf"/>
</dbReference>
<dbReference type="AlphaFoldDB" id="X0Z7I6"/>
<evidence type="ECO:0000256" key="1">
    <source>
        <dbReference type="ARBA" id="ARBA00022630"/>
    </source>
</evidence>
<accession>X0Z7I6</accession>
<dbReference type="PANTHER" id="PTHR43278:SF2">
    <property type="entry name" value="IRON-SULFUR FLAVOPROTEIN"/>
    <property type="match status" value="1"/>
</dbReference>
<dbReference type="EMBL" id="BART01006010">
    <property type="protein sequence ID" value="GAG56353.1"/>
    <property type="molecule type" value="Genomic_DNA"/>
</dbReference>
<dbReference type="InterPro" id="IPR051796">
    <property type="entry name" value="ISF_SsuE-like"/>
</dbReference>
<dbReference type="SUPFAM" id="SSF52218">
    <property type="entry name" value="Flavoproteins"/>
    <property type="match status" value="1"/>
</dbReference>
<comment type="caution">
    <text evidence="4">The sequence shown here is derived from an EMBL/GenBank/DDBJ whole genome shotgun (WGS) entry which is preliminary data.</text>
</comment>
<proteinExistence type="predicted"/>
<evidence type="ECO:0000259" key="3">
    <source>
        <dbReference type="Pfam" id="PF03358"/>
    </source>
</evidence>
<keyword evidence="1" id="KW-0285">Flavoprotein</keyword>
<dbReference type="GO" id="GO:0016491">
    <property type="term" value="F:oxidoreductase activity"/>
    <property type="evidence" value="ECO:0007669"/>
    <property type="project" value="InterPro"/>
</dbReference>
<feature type="domain" description="NADPH-dependent FMN reductase-like" evidence="3">
    <location>
        <begin position="1"/>
        <end position="103"/>
    </location>
</feature>
<keyword evidence="2" id="KW-0288">FMN</keyword>
<sequence length="244" mass="27906">MHITFFNGSPRKDNGVTHLVANHFLAGAKKAGAETDYIFLERKKIQHCIGCFACWFKTPGKCAIKDDMQELLDQYMRSDVVVFASPIYVGSVTGIMKNFIDRLLPIFDPRTQKDDKGRSYHLPRYEHYPDVVAISNGGNPDQAHFEYFRSIFDFMKIVYKMNIIGEIFIGGGFVLQGFVPGLENKIEQYMQLLQNCGEEIVQNRMLSKDTQQKLQEPLIPFGFLENKHEYITVICGCIESNISL</sequence>